<accession>A0A5B0G986</accession>
<dbReference type="Gene3D" id="3.50.50.60">
    <property type="entry name" value="FAD/NAD(P)-binding domain"/>
    <property type="match status" value="1"/>
</dbReference>
<dbReference type="InterPro" id="IPR002938">
    <property type="entry name" value="FAD-bd"/>
</dbReference>
<evidence type="ECO:0000313" key="4">
    <source>
        <dbReference type="EMBL" id="KAA0999181.1"/>
    </source>
</evidence>
<dbReference type="InterPro" id="IPR050493">
    <property type="entry name" value="FAD-dep_Monooxygenase_BioMet"/>
</dbReference>
<dbReference type="InterPro" id="IPR036188">
    <property type="entry name" value="FAD/NAD-bd_sf"/>
</dbReference>
<dbReference type="PRINTS" id="PR00420">
    <property type="entry name" value="RNGMNOXGNASE"/>
</dbReference>
<dbReference type="Pfam" id="PF01494">
    <property type="entry name" value="FAD_binding_3"/>
    <property type="match status" value="1"/>
</dbReference>
<dbReference type="AlphaFoldDB" id="A0A5B0G986"/>
<dbReference type="PANTHER" id="PTHR13789:SF309">
    <property type="entry name" value="PUTATIVE (AFU_ORTHOLOGUE AFUA_6G14510)-RELATED"/>
    <property type="match status" value="1"/>
</dbReference>
<keyword evidence="1" id="KW-0560">Oxidoreductase</keyword>
<evidence type="ECO:0000256" key="1">
    <source>
        <dbReference type="ARBA" id="ARBA00023002"/>
    </source>
</evidence>
<comment type="caution">
    <text evidence="4">The sequence shown here is derived from an EMBL/GenBank/DDBJ whole genome shotgun (WGS) entry which is preliminary data.</text>
</comment>
<reference evidence="4 5" key="1">
    <citation type="submission" date="2019-08" db="EMBL/GenBank/DDBJ databases">
        <title>Paraburkholderia sp. DCY113.</title>
        <authorList>
            <person name="Kang J."/>
        </authorList>
    </citation>
    <scope>NUCLEOTIDE SEQUENCE [LARGE SCALE GENOMIC DNA]</scope>
    <source>
        <strain evidence="4 5">DCY113</strain>
    </source>
</reference>
<keyword evidence="2" id="KW-0503">Monooxygenase</keyword>
<dbReference type="SUPFAM" id="SSF51905">
    <property type="entry name" value="FAD/NAD(P)-binding domain"/>
    <property type="match status" value="1"/>
</dbReference>
<proteinExistence type="predicted"/>
<sequence>MKGKRVLIVGTGIGGATAAITLARQGLNVHCIDIKPERPTAGAGICLLHNTMRALEGIGLAKPCLESGMPFAVFKEFDDAGHLLHTHPAPPSCGIRRPELARILETAAQESGAVLEKGVTVQDLTERGERVDVEFSGGRQASYDLIVVADGVYSGLRKRVFGTGSEPRFAGQSVWRFNAPRPAEADGFCLYRTAAGKVLGIFPTSQESCYMFYLESSREPLRIAEDRSHVLIRERLAEFDAPAIRDALDRITEPSQVIFRPLDITLVPAPWHRGRVVLLGDAAHAPTPQMTSGAGMAVEDAVVLAECLASSNSVDEALAGYDSRRFSRVKRIYDASLQLCLNEQEDPAGNKDRSAALLLETYRYLGESI</sequence>
<organism evidence="4 5">
    <name type="scientific">Paraburkholderia panacisoli</name>
    <dbReference type="NCBI Taxonomy" id="2603818"/>
    <lineage>
        <taxon>Bacteria</taxon>
        <taxon>Pseudomonadati</taxon>
        <taxon>Pseudomonadota</taxon>
        <taxon>Betaproteobacteria</taxon>
        <taxon>Burkholderiales</taxon>
        <taxon>Burkholderiaceae</taxon>
        <taxon>Paraburkholderia</taxon>
    </lineage>
</organism>
<name>A0A5B0G986_9BURK</name>
<dbReference type="GO" id="GO:0004497">
    <property type="term" value="F:monooxygenase activity"/>
    <property type="evidence" value="ECO:0007669"/>
    <property type="project" value="UniProtKB-KW"/>
</dbReference>
<dbReference type="EMBL" id="VTUZ01000050">
    <property type="protein sequence ID" value="KAA0999181.1"/>
    <property type="molecule type" value="Genomic_DNA"/>
</dbReference>
<dbReference type="RefSeq" id="WP_149675594.1">
    <property type="nucleotide sequence ID" value="NZ_VTUZ01000050.1"/>
</dbReference>
<dbReference type="GO" id="GO:0071949">
    <property type="term" value="F:FAD binding"/>
    <property type="evidence" value="ECO:0007669"/>
    <property type="project" value="InterPro"/>
</dbReference>
<evidence type="ECO:0000259" key="3">
    <source>
        <dbReference type="Pfam" id="PF01494"/>
    </source>
</evidence>
<keyword evidence="5" id="KW-1185">Reference proteome</keyword>
<feature type="domain" description="FAD-binding" evidence="3">
    <location>
        <begin position="5"/>
        <end position="335"/>
    </location>
</feature>
<evidence type="ECO:0000313" key="5">
    <source>
        <dbReference type="Proteomes" id="UP000325273"/>
    </source>
</evidence>
<protein>
    <submittedName>
        <fullName evidence="4">FAD-binding protein</fullName>
    </submittedName>
</protein>
<gene>
    <name evidence="4" type="ORF">FVF58_42375</name>
</gene>
<dbReference type="PANTHER" id="PTHR13789">
    <property type="entry name" value="MONOOXYGENASE"/>
    <property type="match status" value="1"/>
</dbReference>
<dbReference type="NCBIfam" id="NF005313">
    <property type="entry name" value="PRK06847.1"/>
    <property type="match status" value="1"/>
</dbReference>
<evidence type="ECO:0000256" key="2">
    <source>
        <dbReference type="ARBA" id="ARBA00023033"/>
    </source>
</evidence>
<dbReference type="Proteomes" id="UP000325273">
    <property type="component" value="Unassembled WGS sequence"/>
</dbReference>